<organism evidence="2 3">
    <name type="scientific">Cytospora leucostoma</name>
    <dbReference type="NCBI Taxonomy" id="1230097"/>
    <lineage>
        <taxon>Eukaryota</taxon>
        <taxon>Fungi</taxon>
        <taxon>Dikarya</taxon>
        <taxon>Ascomycota</taxon>
        <taxon>Pezizomycotina</taxon>
        <taxon>Sordariomycetes</taxon>
        <taxon>Sordariomycetidae</taxon>
        <taxon>Diaporthales</taxon>
        <taxon>Cytosporaceae</taxon>
        <taxon>Cytospora</taxon>
    </lineage>
</organism>
<reference evidence="2 3" key="1">
    <citation type="submission" date="2015-09" db="EMBL/GenBank/DDBJ databases">
        <title>Host preference determinants of Valsa canker pathogens revealed by comparative genomics.</title>
        <authorList>
            <person name="Yin Z."/>
            <person name="Huang L."/>
        </authorList>
    </citation>
    <scope>NUCLEOTIDE SEQUENCE [LARGE SCALE GENOMIC DNA]</scope>
    <source>
        <strain evidence="2 3">SXYLt</strain>
    </source>
</reference>
<proteinExistence type="predicted"/>
<name>A0A423WJL0_9PEZI</name>
<evidence type="ECO:0000313" key="3">
    <source>
        <dbReference type="Proteomes" id="UP000285146"/>
    </source>
</evidence>
<feature type="signal peptide" evidence="1">
    <location>
        <begin position="1"/>
        <end position="20"/>
    </location>
</feature>
<dbReference type="PROSITE" id="PS51257">
    <property type="entry name" value="PROKAR_LIPOPROTEIN"/>
    <property type="match status" value="1"/>
</dbReference>
<dbReference type="InParanoid" id="A0A423WJL0"/>
<dbReference type="STRING" id="1230097.A0A423WJL0"/>
<dbReference type="EMBL" id="LKEB01000049">
    <property type="protein sequence ID" value="ROW03614.1"/>
    <property type="molecule type" value="Genomic_DNA"/>
</dbReference>
<evidence type="ECO:0000256" key="1">
    <source>
        <dbReference type="SAM" id="SignalP"/>
    </source>
</evidence>
<protein>
    <recommendedName>
        <fullName evidence="4">WSC domain-containing protein</fullName>
    </recommendedName>
</protein>
<dbReference type="AlphaFoldDB" id="A0A423WJL0"/>
<keyword evidence="3" id="KW-1185">Reference proteome</keyword>
<keyword evidence="1" id="KW-0732">Signal</keyword>
<accession>A0A423WJL0</accession>
<evidence type="ECO:0008006" key="4">
    <source>
        <dbReference type="Google" id="ProtNLM"/>
    </source>
</evidence>
<dbReference type="Proteomes" id="UP000285146">
    <property type="component" value="Unassembled WGS sequence"/>
</dbReference>
<comment type="caution">
    <text evidence="2">The sequence shown here is derived from an EMBL/GenBank/DDBJ whole genome shotgun (WGS) entry which is preliminary data.</text>
</comment>
<gene>
    <name evidence="2" type="ORF">VPNG_07163</name>
</gene>
<dbReference type="OrthoDB" id="2218962at2759"/>
<sequence length="172" mass="18262">MARYLSKVAAALSMASLATASCQLGNQLSVSDPPPETKSELCVPQGEGSWTFAMDVNEIDVPTFNSGAQWAGDVRGNSFFIYDNACVLKGVYGPGNEGNDCGTPYVIEENFLPYVLTITSIDFDVGSPRFKFSYANGAYSIGENHCGCSDVSSGLEAEEACKCAFPLHGEPS</sequence>
<feature type="chain" id="PRO_5019283650" description="WSC domain-containing protein" evidence="1">
    <location>
        <begin position="21"/>
        <end position="172"/>
    </location>
</feature>
<evidence type="ECO:0000313" key="2">
    <source>
        <dbReference type="EMBL" id="ROW03614.1"/>
    </source>
</evidence>